<name>A0A0F5FTR3_9HYPH</name>
<dbReference type="Proteomes" id="UP000033632">
    <property type="component" value="Unassembled WGS sequence"/>
</dbReference>
<protein>
    <recommendedName>
        <fullName evidence="4">HTH lacI-type domain-containing protein</fullName>
    </recommendedName>
</protein>
<keyword evidence="2" id="KW-0238">DNA-binding</keyword>
<evidence type="ECO:0000256" key="3">
    <source>
        <dbReference type="ARBA" id="ARBA00023163"/>
    </source>
</evidence>
<keyword evidence="1" id="KW-0805">Transcription regulation</keyword>
<evidence type="ECO:0000313" key="6">
    <source>
        <dbReference type="Proteomes" id="UP000033632"/>
    </source>
</evidence>
<dbReference type="SMART" id="SM00354">
    <property type="entry name" value="HTH_LACI"/>
    <property type="match status" value="1"/>
</dbReference>
<dbReference type="SUPFAM" id="SSF53822">
    <property type="entry name" value="Periplasmic binding protein-like I"/>
    <property type="match status" value="1"/>
</dbReference>
<dbReference type="PANTHER" id="PTHR30146">
    <property type="entry name" value="LACI-RELATED TRANSCRIPTIONAL REPRESSOR"/>
    <property type="match status" value="1"/>
</dbReference>
<sequence length="323" mass="35174">MLNARDGDIRISRETQDRVLKAAEKLGYQRNELAFAIRSKRSGLVGAINRSVSGSMGSVFAHQLQVQAHERGIEVLCGLMWTDRTGMARQVAALEDQLFDGYVILGEPVNLPETIDKLAQSGKPFLCLGSVQDEGIGYVCTDYPRGVEMSIDYLWGKGHRRIAYLGIAGIKAVAHMQERFTQVLSGRGCFDPSLAYDLDGLAYTPEDMAFMQKLHLETRKAATQILASPERPTAVVCGADGLAFGLVKALTRAGVRVPQDIAVTGFDDSREAFWCSPELTTVRHPLEAIVDSGLTSLMNAIETGEPVTDQQLVAPEFVVRGSA</sequence>
<dbReference type="Gene3D" id="3.40.50.2300">
    <property type="match status" value="2"/>
</dbReference>
<dbReference type="InterPro" id="IPR028082">
    <property type="entry name" value="Peripla_BP_I"/>
</dbReference>
<dbReference type="CDD" id="cd06267">
    <property type="entry name" value="PBP1_LacI_sugar_binding-like"/>
    <property type="match status" value="1"/>
</dbReference>
<dbReference type="Pfam" id="PF13377">
    <property type="entry name" value="Peripla_BP_3"/>
    <property type="match status" value="1"/>
</dbReference>
<feature type="domain" description="HTH lacI-type" evidence="4">
    <location>
        <begin position="1"/>
        <end position="54"/>
    </location>
</feature>
<dbReference type="GO" id="GO:0000976">
    <property type="term" value="F:transcription cis-regulatory region binding"/>
    <property type="evidence" value="ECO:0007669"/>
    <property type="project" value="TreeGrafter"/>
</dbReference>
<evidence type="ECO:0000259" key="4">
    <source>
        <dbReference type="SMART" id="SM00354"/>
    </source>
</evidence>
<reference evidence="5 6" key="1">
    <citation type="submission" date="2015-03" db="EMBL/GenBank/DDBJ databases">
        <authorList>
            <person name="Hassan Y.I."/>
            <person name="Lepp D."/>
            <person name="Li X.-Z."/>
            <person name="Zhou T."/>
        </authorList>
    </citation>
    <scope>NUCLEOTIDE SEQUENCE [LARGE SCALE GENOMIC DNA]</scope>
    <source>
        <strain evidence="5 6">BD-c194</strain>
    </source>
</reference>
<dbReference type="AlphaFoldDB" id="A0A0F5FTR3"/>
<evidence type="ECO:0000256" key="1">
    <source>
        <dbReference type="ARBA" id="ARBA00023015"/>
    </source>
</evidence>
<keyword evidence="6" id="KW-1185">Reference proteome</keyword>
<dbReference type="STRING" id="443610.VE25_08355"/>
<dbReference type="PANTHER" id="PTHR30146:SF109">
    <property type="entry name" value="HTH-TYPE TRANSCRIPTIONAL REGULATOR GALS"/>
    <property type="match status" value="1"/>
</dbReference>
<evidence type="ECO:0000256" key="2">
    <source>
        <dbReference type="ARBA" id="ARBA00023125"/>
    </source>
</evidence>
<dbReference type="PATRIC" id="fig|443610.3.peg.4246"/>
<dbReference type="GO" id="GO:0003700">
    <property type="term" value="F:DNA-binding transcription factor activity"/>
    <property type="evidence" value="ECO:0007669"/>
    <property type="project" value="TreeGrafter"/>
</dbReference>
<dbReference type="InterPro" id="IPR010982">
    <property type="entry name" value="Lambda_DNA-bd_dom_sf"/>
</dbReference>
<comment type="caution">
    <text evidence="5">The sequence shown here is derived from an EMBL/GenBank/DDBJ whole genome shotgun (WGS) entry which is preliminary data.</text>
</comment>
<gene>
    <name evidence="5" type="ORF">VE25_08355</name>
</gene>
<accession>A0A0F5FTR3</accession>
<dbReference type="InterPro" id="IPR000843">
    <property type="entry name" value="HTH_LacI"/>
</dbReference>
<dbReference type="InterPro" id="IPR046335">
    <property type="entry name" value="LacI/GalR-like_sensor"/>
</dbReference>
<evidence type="ECO:0000313" key="5">
    <source>
        <dbReference type="EMBL" id="KKB12261.1"/>
    </source>
</evidence>
<dbReference type="EMBL" id="JZEX01000087">
    <property type="protein sequence ID" value="KKB12261.1"/>
    <property type="molecule type" value="Genomic_DNA"/>
</dbReference>
<dbReference type="Gene3D" id="1.10.260.40">
    <property type="entry name" value="lambda repressor-like DNA-binding domains"/>
    <property type="match status" value="1"/>
</dbReference>
<proteinExistence type="predicted"/>
<keyword evidence="3" id="KW-0804">Transcription</keyword>
<organism evidence="5 6">
    <name type="scientific">Devosia geojensis</name>
    <dbReference type="NCBI Taxonomy" id="443610"/>
    <lineage>
        <taxon>Bacteria</taxon>
        <taxon>Pseudomonadati</taxon>
        <taxon>Pseudomonadota</taxon>
        <taxon>Alphaproteobacteria</taxon>
        <taxon>Hyphomicrobiales</taxon>
        <taxon>Devosiaceae</taxon>
        <taxon>Devosia</taxon>
    </lineage>
</organism>